<dbReference type="AlphaFoldDB" id="A0AAN5CQH8"/>
<proteinExistence type="predicted"/>
<evidence type="ECO:0000313" key="5">
    <source>
        <dbReference type="Proteomes" id="UP001328107"/>
    </source>
</evidence>
<evidence type="ECO:0000256" key="2">
    <source>
        <dbReference type="SAM" id="MobiDB-lite"/>
    </source>
</evidence>
<gene>
    <name evidence="4" type="ORF">PMAYCL1PPCAC_18996</name>
</gene>
<keyword evidence="5" id="KW-1185">Reference proteome</keyword>
<dbReference type="FunFam" id="2.40.50.140:FF:000072">
    <property type="entry name" value="SOSS complex subunit B2"/>
    <property type="match status" value="1"/>
</dbReference>
<name>A0AAN5CQH8_9BILA</name>
<protein>
    <submittedName>
        <fullName evidence="4">Uncharacterized protein</fullName>
    </submittedName>
</protein>
<evidence type="ECO:0000256" key="1">
    <source>
        <dbReference type="ARBA" id="ARBA00023125"/>
    </source>
</evidence>
<evidence type="ECO:0000256" key="3">
    <source>
        <dbReference type="SAM" id="SignalP"/>
    </source>
</evidence>
<reference evidence="5" key="1">
    <citation type="submission" date="2022-10" db="EMBL/GenBank/DDBJ databases">
        <title>Genome assembly of Pristionchus species.</title>
        <authorList>
            <person name="Yoshida K."/>
            <person name="Sommer R.J."/>
        </authorList>
    </citation>
    <scope>NUCLEOTIDE SEQUENCE [LARGE SCALE GENOMIC DNA]</scope>
    <source>
        <strain evidence="5">RS5460</strain>
    </source>
</reference>
<dbReference type="GO" id="GO:0070876">
    <property type="term" value="C:SOSS complex"/>
    <property type="evidence" value="ECO:0007669"/>
    <property type="project" value="TreeGrafter"/>
</dbReference>
<dbReference type="Gene3D" id="2.40.50.140">
    <property type="entry name" value="Nucleic acid-binding proteins"/>
    <property type="match status" value="1"/>
</dbReference>
<feature type="chain" id="PRO_5042820112" evidence="3">
    <location>
        <begin position="25"/>
        <end position="229"/>
    </location>
</feature>
<feature type="compositionally biased region" description="Low complexity" evidence="2">
    <location>
        <begin position="220"/>
        <end position="229"/>
    </location>
</feature>
<keyword evidence="1" id="KW-0238">DNA-binding</keyword>
<dbReference type="GO" id="GO:0044818">
    <property type="term" value="P:mitotic G2/M transition checkpoint"/>
    <property type="evidence" value="ECO:0007669"/>
    <property type="project" value="TreeGrafter"/>
</dbReference>
<dbReference type="InterPro" id="IPR012340">
    <property type="entry name" value="NA-bd_OB-fold"/>
</dbReference>
<accession>A0AAN5CQH8</accession>
<feature type="compositionally biased region" description="Low complexity" evidence="2">
    <location>
        <begin position="177"/>
        <end position="189"/>
    </location>
</feature>
<dbReference type="GO" id="GO:0003677">
    <property type="term" value="F:DNA binding"/>
    <property type="evidence" value="ECO:0007669"/>
    <property type="project" value="UniProtKB-KW"/>
</dbReference>
<feature type="non-terminal residue" evidence="4">
    <location>
        <position position="1"/>
    </location>
</feature>
<sequence>TLSRARFQSLFLSLLYFEAKFTCAYITRFTGMQNPLDFKPTPIKELIPGMQSVNCHFIVVEKKPALGFRNALGDFTTIKVADPSGSVNLNVLASEYGECMQPGDICKLKNGHTTMFKGCLALQCGKNGDLSKINEFTMVFSETPHMSDYNSDWASQFPAKGRVPSDDLNSTPAIGAPPRNNTQPLLNLLPPGPPSHGNQQPSSLPRDPRAAKRYHDPRSAAAAAARGDQ</sequence>
<comment type="caution">
    <text evidence="4">The sequence shown here is derived from an EMBL/GenBank/DDBJ whole genome shotgun (WGS) entry which is preliminary data.</text>
</comment>
<dbReference type="GO" id="GO:0000724">
    <property type="term" value="P:double-strand break repair via homologous recombination"/>
    <property type="evidence" value="ECO:0007669"/>
    <property type="project" value="TreeGrafter"/>
</dbReference>
<dbReference type="SUPFAM" id="SSF50249">
    <property type="entry name" value="Nucleic acid-binding proteins"/>
    <property type="match status" value="1"/>
</dbReference>
<dbReference type="GO" id="GO:0010212">
    <property type="term" value="P:response to ionizing radiation"/>
    <property type="evidence" value="ECO:0007669"/>
    <property type="project" value="TreeGrafter"/>
</dbReference>
<dbReference type="PANTHER" id="PTHR13356:SF0">
    <property type="entry name" value="SOSS COMPLEX SUBUNIT B HOMOLOG"/>
    <property type="match status" value="1"/>
</dbReference>
<organism evidence="4 5">
    <name type="scientific">Pristionchus mayeri</name>
    <dbReference type="NCBI Taxonomy" id="1317129"/>
    <lineage>
        <taxon>Eukaryota</taxon>
        <taxon>Metazoa</taxon>
        <taxon>Ecdysozoa</taxon>
        <taxon>Nematoda</taxon>
        <taxon>Chromadorea</taxon>
        <taxon>Rhabditida</taxon>
        <taxon>Rhabditina</taxon>
        <taxon>Diplogasteromorpha</taxon>
        <taxon>Diplogasteroidea</taxon>
        <taxon>Neodiplogasteridae</taxon>
        <taxon>Pristionchus</taxon>
    </lineage>
</organism>
<evidence type="ECO:0000313" key="4">
    <source>
        <dbReference type="EMBL" id="GMR48801.1"/>
    </source>
</evidence>
<keyword evidence="3" id="KW-0732">Signal</keyword>
<feature type="signal peptide" evidence="3">
    <location>
        <begin position="1"/>
        <end position="24"/>
    </location>
</feature>
<dbReference type="PANTHER" id="PTHR13356">
    <property type="entry name" value="OB FOLD NUCLEIC ACID BINDING PROTEIN-RELATED"/>
    <property type="match status" value="1"/>
</dbReference>
<dbReference type="Proteomes" id="UP001328107">
    <property type="component" value="Unassembled WGS sequence"/>
</dbReference>
<feature type="region of interest" description="Disordered" evidence="2">
    <location>
        <begin position="157"/>
        <end position="229"/>
    </location>
</feature>
<dbReference type="EMBL" id="BTRK01000004">
    <property type="protein sequence ID" value="GMR48801.1"/>
    <property type="molecule type" value="Genomic_DNA"/>
</dbReference>
<dbReference type="GO" id="GO:0005694">
    <property type="term" value="C:chromosome"/>
    <property type="evidence" value="ECO:0007669"/>
    <property type="project" value="UniProtKB-ARBA"/>
</dbReference>
<dbReference type="InterPro" id="IPR051231">
    <property type="entry name" value="SOSS-B"/>
</dbReference>
<feature type="compositionally biased region" description="Basic and acidic residues" evidence="2">
    <location>
        <begin position="206"/>
        <end position="218"/>
    </location>
</feature>